<comment type="cofactor">
    <cofactor evidence="1">
        <name>Fe cation</name>
        <dbReference type="ChEBI" id="CHEBI:24875"/>
    </cofactor>
</comment>
<dbReference type="InterPro" id="IPR008775">
    <property type="entry name" value="Phytyl_CoA_dOase-like"/>
</dbReference>
<evidence type="ECO:0000256" key="1">
    <source>
        <dbReference type="ARBA" id="ARBA00001962"/>
    </source>
</evidence>
<evidence type="ECO:0000313" key="5">
    <source>
        <dbReference type="EMBL" id="KAF1982325.1"/>
    </source>
</evidence>
<reference evidence="5" key="1">
    <citation type="journal article" date="2020" name="Stud. Mycol.">
        <title>101 Dothideomycetes genomes: a test case for predicting lifestyles and emergence of pathogens.</title>
        <authorList>
            <person name="Haridas S."/>
            <person name="Albert R."/>
            <person name="Binder M."/>
            <person name="Bloem J."/>
            <person name="Labutti K."/>
            <person name="Salamov A."/>
            <person name="Andreopoulos B."/>
            <person name="Baker S."/>
            <person name="Barry K."/>
            <person name="Bills G."/>
            <person name="Bluhm B."/>
            <person name="Cannon C."/>
            <person name="Castanera R."/>
            <person name="Culley D."/>
            <person name="Daum C."/>
            <person name="Ezra D."/>
            <person name="Gonzalez J."/>
            <person name="Henrissat B."/>
            <person name="Kuo A."/>
            <person name="Liang C."/>
            <person name="Lipzen A."/>
            <person name="Lutzoni F."/>
            <person name="Magnuson J."/>
            <person name="Mondo S."/>
            <person name="Nolan M."/>
            <person name="Ohm R."/>
            <person name="Pangilinan J."/>
            <person name="Park H.-J."/>
            <person name="Ramirez L."/>
            <person name="Alfaro M."/>
            <person name="Sun H."/>
            <person name="Tritt A."/>
            <person name="Yoshinaga Y."/>
            <person name="Zwiers L.-H."/>
            <person name="Turgeon B."/>
            <person name="Goodwin S."/>
            <person name="Spatafora J."/>
            <person name="Crous P."/>
            <person name="Grigoriev I."/>
        </authorList>
    </citation>
    <scope>NUCLEOTIDE SEQUENCE</scope>
    <source>
        <strain evidence="5">CBS 113979</strain>
    </source>
</reference>
<organism evidence="5 6">
    <name type="scientific">Aulographum hederae CBS 113979</name>
    <dbReference type="NCBI Taxonomy" id="1176131"/>
    <lineage>
        <taxon>Eukaryota</taxon>
        <taxon>Fungi</taxon>
        <taxon>Dikarya</taxon>
        <taxon>Ascomycota</taxon>
        <taxon>Pezizomycotina</taxon>
        <taxon>Dothideomycetes</taxon>
        <taxon>Pleosporomycetidae</taxon>
        <taxon>Aulographales</taxon>
        <taxon>Aulographaceae</taxon>
    </lineage>
</organism>
<name>A0A6G1GN16_9PEZI</name>
<evidence type="ECO:0000256" key="4">
    <source>
        <dbReference type="ARBA" id="ARBA00023004"/>
    </source>
</evidence>
<proteinExistence type="inferred from homology"/>
<comment type="similarity">
    <text evidence="2">Belongs to the PhyH family.</text>
</comment>
<dbReference type="Proteomes" id="UP000800041">
    <property type="component" value="Unassembled WGS sequence"/>
</dbReference>
<evidence type="ECO:0000313" key="6">
    <source>
        <dbReference type="Proteomes" id="UP000800041"/>
    </source>
</evidence>
<sequence length="441" mass="48591">MDLRTVVLDVLPENGHVEEDENFEGPLILTLLLTNNNQNNANAQPAPDTVDPRTYTLELASDKTSILGMPSDKVENDAEYLTDDGDGPLLSLMLANCNNNNKGVDNSGNPVADTVDPQTFAMTLEKGEDYGRPLKLQLRGMETPSKRGQLDQEQTRFWREQGYLVIPNALAKEAIMALVGSVEETARKLFEEPDKVKVHSYLPGKDKYVSPVGRALASLSETSFDPNLQPLQRIDRIGCGIHRVLPPFRSAIMNPFHAALATSLGYQDPRITQSQVVVKAAGVGKKVVPHQDGWTNFTDPPSAATFWYALEDATVENGCLAVAPGSHRTEPIRRRGTRAASGKAQFVAVEPALFARVEGVEDAEPPKMDENENYVFEKLEVKAGTLVVMHGNLLHTSEANTSDKGRIAFNFAVVEGTHKWLKDSYIQPYEGHDEFEKLRAL</sequence>
<dbReference type="PANTHER" id="PTHR20883:SF15">
    <property type="entry name" value="PHYTANOYL-COA DIOXYGENASE DOMAIN-CONTAINING PROTEIN 1"/>
    <property type="match status" value="1"/>
</dbReference>
<dbReference type="EMBL" id="ML977185">
    <property type="protein sequence ID" value="KAF1982325.1"/>
    <property type="molecule type" value="Genomic_DNA"/>
</dbReference>
<protein>
    <submittedName>
        <fullName evidence="5">PhyH-domain-containing protein</fullName>
    </submittedName>
</protein>
<dbReference type="PANTHER" id="PTHR20883">
    <property type="entry name" value="PHYTANOYL-COA DIOXYGENASE DOMAIN CONTAINING 1"/>
    <property type="match status" value="1"/>
</dbReference>
<evidence type="ECO:0000256" key="2">
    <source>
        <dbReference type="ARBA" id="ARBA00005830"/>
    </source>
</evidence>
<keyword evidence="3" id="KW-0479">Metal-binding</keyword>
<keyword evidence="4" id="KW-0408">Iron</keyword>
<evidence type="ECO:0000256" key="3">
    <source>
        <dbReference type="ARBA" id="ARBA00022723"/>
    </source>
</evidence>
<dbReference type="OrthoDB" id="445007at2759"/>
<dbReference type="Pfam" id="PF05721">
    <property type="entry name" value="PhyH"/>
    <property type="match status" value="1"/>
</dbReference>
<accession>A0A6G1GN16</accession>
<dbReference type="SUPFAM" id="SSF51197">
    <property type="entry name" value="Clavaminate synthase-like"/>
    <property type="match status" value="1"/>
</dbReference>
<dbReference type="AlphaFoldDB" id="A0A6G1GN16"/>
<dbReference type="Gene3D" id="2.60.120.620">
    <property type="entry name" value="q2cbj1_9rhob like domain"/>
    <property type="match status" value="1"/>
</dbReference>
<keyword evidence="6" id="KW-1185">Reference proteome</keyword>
<dbReference type="GO" id="GO:0046872">
    <property type="term" value="F:metal ion binding"/>
    <property type="evidence" value="ECO:0007669"/>
    <property type="project" value="UniProtKB-KW"/>
</dbReference>
<gene>
    <name evidence="5" type="ORF">K402DRAFT_362984</name>
</gene>